<dbReference type="AlphaFoldDB" id="A0A4U5NTE4"/>
<comment type="catalytic activity">
    <reaction evidence="1">
        <text>Thiol-dependent hydrolysis of ester, thioester, amide, peptide and isopeptide bonds formed by the C-terminal Gly of ubiquitin (a 76-residue protein attached to proteins as an intracellular targeting signal).</text>
        <dbReference type="EC" id="3.4.19.12"/>
    </reaction>
</comment>
<dbReference type="InterPro" id="IPR018200">
    <property type="entry name" value="USP_CS"/>
</dbReference>
<dbReference type="SUPFAM" id="SSF54001">
    <property type="entry name" value="Cysteine proteinases"/>
    <property type="match status" value="1"/>
</dbReference>
<dbReference type="PROSITE" id="PS00973">
    <property type="entry name" value="USP_2"/>
    <property type="match status" value="1"/>
</dbReference>
<comment type="similarity">
    <text evidence="2">Belongs to the peptidase C19 family.</text>
</comment>
<feature type="region of interest" description="Disordered" evidence="4">
    <location>
        <begin position="363"/>
        <end position="383"/>
    </location>
</feature>
<dbReference type="GO" id="GO:0016579">
    <property type="term" value="P:protein deubiquitination"/>
    <property type="evidence" value="ECO:0007669"/>
    <property type="project" value="InterPro"/>
</dbReference>
<feature type="compositionally biased region" description="Low complexity" evidence="4">
    <location>
        <begin position="214"/>
        <end position="223"/>
    </location>
</feature>
<dbReference type="Gene3D" id="3.90.70.10">
    <property type="entry name" value="Cysteine proteinases"/>
    <property type="match status" value="1"/>
</dbReference>
<evidence type="ECO:0000256" key="1">
    <source>
        <dbReference type="ARBA" id="ARBA00000707"/>
    </source>
</evidence>
<dbReference type="PANTHER" id="PTHR21646">
    <property type="entry name" value="UBIQUITIN CARBOXYL-TERMINAL HYDROLASE"/>
    <property type="match status" value="1"/>
</dbReference>
<reference evidence="6 7" key="2">
    <citation type="journal article" date="2019" name="G3 (Bethesda)">
        <title>Hybrid Assembly of the Genome of the Entomopathogenic Nematode Steinernema carpocapsae Identifies the X-Chromosome.</title>
        <authorList>
            <person name="Serra L."/>
            <person name="Macchietto M."/>
            <person name="Macias-Munoz A."/>
            <person name="McGill C.J."/>
            <person name="Rodriguez I.M."/>
            <person name="Rodriguez B."/>
            <person name="Murad R."/>
            <person name="Mortazavi A."/>
        </authorList>
    </citation>
    <scope>NUCLEOTIDE SEQUENCE [LARGE SCALE GENOMIC DNA]</scope>
    <source>
        <strain evidence="6 7">ALL</strain>
    </source>
</reference>
<feature type="region of interest" description="Disordered" evidence="4">
    <location>
        <begin position="207"/>
        <end position="244"/>
    </location>
</feature>
<name>A0A4U5NTE4_STECR</name>
<sequence length="758" mass="84918">MVRNGQEDGIYGQVPDKEKRKECVRSSNYVISPVDLVKFVDDGRELKSALIVDFREVKTEFIKYAKESQISVVGIPRSCLENSCIFQVLQKSVQLNSRVLLNRLADFDLVVLMDSGDELDPLEANGKIIKNSCAGVLYAALYDYNNNCRPKAAPVYLKGGFQKWRTMYPAYVVSSDGCPRRASLLGDGDIDIVNAIAKLRTTRQPTPTYDLLKPISRPSSRGPSPVPNVPGEAQSFHRPSLPPSTSLYSLPCERGAFTVPDKIPFIENGMPRIKPEDSTRFTISAKSGPPPRPIPPSTRTSSLGRQKPDLPARFPPNADRKGKPNVGANGFSRGDQTGKPKDVRTLGGARPDTMSLQASVSSLMPSVSRSVPSLQSTRSYVERTSKEPVEKKLAEFQRNVMSVYSACVENLKKKSRRGQVQAGYTGLINIVNTCFMNASLQALANTPQLREIFCKKNFARVINRDSKMGSQGVISAAFTALLDTMWSGDFAAIQPEAFRAVFAEYVNEFLANGQQHDAAEFENILIDALHEDTNIVSCPKPVVMPDFTGNNIHIDAREYEAISRKFADSPINHIFNLQTVSPKRCTSCKKQTVNFEGMLFVALDLKTDRSETTLEECLDRYFSSEDVEVECTNCKKRQRMTRYTKMWRLPKVLVIQLKRFGESGIESHYVKTDVNVRFSKQLNVKPFLHEKADDLKCFYSLYSVTNHVGSLNSGHYYAYVKNPKTRQWLEINDDIVRPLSPDTSLQSKDAFVLYYTNE</sequence>
<dbReference type="PANTHER" id="PTHR21646:SF91">
    <property type="entry name" value="USP DOMAIN-CONTAINING PROTEIN"/>
    <property type="match status" value="1"/>
</dbReference>
<evidence type="ECO:0000256" key="2">
    <source>
        <dbReference type="ARBA" id="ARBA00009085"/>
    </source>
</evidence>
<dbReference type="InterPro" id="IPR028889">
    <property type="entry name" value="USP"/>
</dbReference>
<dbReference type="OrthoDB" id="292964at2759"/>
<dbReference type="CDD" id="cd02674">
    <property type="entry name" value="Peptidase_C19R"/>
    <property type="match status" value="1"/>
</dbReference>
<accession>A0A4U5NTE4</accession>
<evidence type="ECO:0000256" key="3">
    <source>
        <dbReference type="ARBA" id="ARBA00012759"/>
    </source>
</evidence>
<feature type="domain" description="USP" evidence="5">
    <location>
        <begin position="425"/>
        <end position="758"/>
    </location>
</feature>
<feature type="compositionally biased region" description="Low complexity" evidence="4">
    <location>
        <begin position="363"/>
        <end position="374"/>
    </location>
</feature>
<dbReference type="EMBL" id="AZBU02000003">
    <property type="protein sequence ID" value="TKR86381.1"/>
    <property type="molecule type" value="Genomic_DNA"/>
</dbReference>
<evidence type="ECO:0000256" key="4">
    <source>
        <dbReference type="SAM" id="MobiDB-lite"/>
    </source>
</evidence>
<evidence type="ECO:0000313" key="6">
    <source>
        <dbReference type="EMBL" id="TKR86381.1"/>
    </source>
</evidence>
<protein>
    <recommendedName>
        <fullName evidence="3">ubiquitinyl hydrolase 1</fullName>
        <ecNumber evidence="3">3.4.19.12</ecNumber>
    </recommendedName>
</protein>
<dbReference type="PROSITE" id="PS50235">
    <property type="entry name" value="USP_3"/>
    <property type="match status" value="1"/>
</dbReference>
<dbReference type="EC" id="3.4.19.12" evidence="3"/>
<reference evidence="6 7" key="1">
    <citation type="journal article" date="2015" name="Genome Biol.">
        <title>Comparative genomics of Steinernema reveals deeply conserved gene regulatory networks.</title>
        <authorList>
            <person name="Dillman A.R."/>
            <person name="Macchietto M."/>
            <person name="Porter C.F."/>
            <person name="Rogers A."/>
            <person name="Williams B."/>
            <person name="Antoshechkin I."/>
            <person name="Lee M.M."/>
            <person name="Goodwin Z."/>
            <person name="Lu X."/>
            <person name="Lewis E.E."/>
            <person name="Goodrich-Blair H."/>
            <person name="Stock S.P."/>
            <person name="Adams B.J."/>
            <person name="Sternberg P.W."/>
            <person name="Mortazavi A."/>
        </authorList>
    </citation>
    <scope>NUCLEOTIDE SEQUENCE [LARGE SCALE GENOMIC DNA]</scope>
    <source>
        <strain evidence="6 7">ALL</strain>
    </source>
</reference>
<proteinExistence type="inferred from homology"/>
<keyword evidence="7" id="KW-1185">Reference proteome</keyword>
<dbReference type="InterPro" id="IPR036873">
    <property type="entry name" value="Rhodanese-like_dom_sf"/>
</dbReference>
<dbReference type="GO" id="GO:0004843">
    <property type="term" value="F:cysteine-type deubiquitinase activity"/>
    <property type="evidence" value="ECO:0007669"/>
    <property type="project" value="UniProtKB-EC"/>
</dbReference>
<evidence type="ECO:0000313" key="7">
    <source>
        <dbReference type="Proteomes" id="UP000298663"/>
    </source>
</evidence>
<dbReference type="InterPro" id="IPR038765">
    <property type="entry name" value="Papain-like_cys_pep_sf"/>
</dbReference>
<dbReference type="InterPro" id="IPR001394">
    <property type="entry name" value="Peptidase_C19_UCH"/>
</dbReference>
<dbReference type="Proteomes" id="UP000298663">
    <property type="component" value="Unassembled WGS sequence"/>
</dbReference>
<gene>
    <name evidence="6" type="ORF">L596_010985</name>
</gene>
<dbReference type="Pfam" id="PF00443">
    <property type="entry name" value="UCH"/>
    <property type="match status" value="1"/>
</dbReference>
<dbReference type="Gene3D" id="3.40.250.10">
    <property type="entry name" value="Rhodanese-like domain"/>
    <property type="match status" value="1"/>
</dbReference>
<comment type="caution">
    <text evidence="6">The sequence shown here is derived from an EMBL/GenBank/DDBJ whole genome shotgun (WGS) entry which is preliminary data.</text>
</comment>
<feature type="region of interest" description="Disordered" evidence="4">
    <location>
        <begin position="281"/>
        <end position="351"/>
    </location>
</feature>
<evidence type="ECO:0000259" key="5">
    <source>
        <dbReference type="PROSITE" id="PS50235"/>
    </source>
</evidence>
<organism evidence="6 7">
    <name type="scientific">Steinernema carpocapsae</name>
    <name type="common">Entomopathogenic nematode</name>
    <dbReference type="NCBI Taxonomy" id="34508"/>
    <lineage>
        <taxon>Eukaryota</taxon>
        <taxon>Metazoa</taxon>
        <taxon>Ecdysozoa</taxon>
        <taxon>Nematoda</taxon>
        <taxon>Chromadorea</taxon>
        <taxon>Rhabditida</taxon>
        <taxon>Tylenchina</taxon>
        <taxon>Panagrolaimomorpha</taxon>
        <taxon>Strongyloidoidea</taxon>
        <taxon>Steinernematidae</taxon>
        <taxon>Steinernema</taxon>
    </lineage>
</organism>
<dbReference type="SUPFAM" id="SSF52821">
    <property type="entry name" value="Rhodanese/Cell cycle control phosphatase"/>
    <property type="match status" value="1"/>
</dbReference>
<dbReference type="InterPro" id="IPR050185">
    <property type="entry name" value="Ub_carboxyl-term_hydrolase"/>
</dbReference>